<dbReference type="AlphaFoldDB" id="A0ABD2S065"/>
<evidence type="ECO:0000256" key="1">
    <source>
        <dbReference type="SAM" id="Coils"/>
    </source>
</evidence>
<protein>
    <recommendedName>
        <fullName evidence="4">Transposase, Ptta/En/Spm, plant</fullName>
    </recommendedName>
</protein>
<gene>
    <name evidence="2" type="ORF">AABB24_029938</name>
</gene>
<feature type="coiled-coil region" evidence="1">
    <location>
        <begin position="178"/>
        <end position="220"/>
    </location>
</feature>
<dbReference type="EMBL" id="JBJKTR010000017">
    <property type="protein sequence ID" value="KAL3337549.1"/>
    <property type="molecule type" value="Genomic_DNA"/>
</dbReference>
<keyword evidence="3" id="KW-1185">Reference proteome</keyword>
<evidence type="ECO:0000313" key="2">
    <source>
        <dbReference type="EMBL" id="KAL3337549.1"/>
    </source>
</evidence>
<dbReference type="PANTHER" id="PTHR33144">
    <property type="entry name" value="OS10G0409366 PROTEIN-RELATED"/>
    <property type="match status" value="1"/>
</dbReference>
<name>A0ABD2S065_9SOLN</name>
<evidence type="ECO:0000313" key="3">
    <source>
        <dbReference type="Proteomes" id="UP001627284"/>
    </source>
</evidence>
<dbReference type="Pfam" id="PF03004">
    <property type="entry name" value="Transposase_24"/>
    <property type="match status" value="1"/>
</dbReference>
<sequence>MKRILMMSFGSKWKESKHEAKTIGYDPYNTDIERLAHCPDRVEEDQWRSLVHYWSSKETKMTKMNNGVKPTRIEVFKKTYIRANKQPVNEIAGEVMKQMDDLAEVYPELNVPGSAPNDVYSQVMGSDTHGIVRTLGKEASPCLVYGPVYKRSQAEKRDFDTRVAMKDQKATSAMKIEMEVMDQKLLEAKEEAKENNEVMERKLSEEKMDMEEIIAEKMKEGIQAYVQSLGINIDANLKSEQVPDNPLEDCQQPSSLVPVVHTRKANMIKKTGTTVVGTNKKKWNF</sequence>
<dbReference type="InterPro" id="IPR004252">
    <property type="entry name" value="Probable_transposase_24"/>
</dbReference>
<proteinExistence type="predicted"/>
<organism evidence="2 3">
    <name type="scientific">Solanum stoloniferum</name>
    <dbReference type="NCBI Taxonomy" id="62892"/>
    <lineage>
        <taxon>Eukaryota</taxon>
        <taxon>Viridiplantae</taxon>
        <taxon>Streptophyta</taxon>
        <taxon>Embryophyta</taxon>
        <taxon>Tracheophyta</taxon>
        <taxon>Spermatophyta</taxon>
        <taxon>Magnoliopsida</taxon>
        <taxon>eudicotyledons</taxon>
        <taxon>Gunneridae</taxon>
        <taxon>Pentapetalae</taxon>
        <taxon>asterids</taxon>
        <taxon>lamiids</taxon>
        <taxon>Solanales</taxon>
        <taxon>Solanaceae</taxon>
        <taxon>Solanoideae</taxon>
        <taxon>Solaneae</taxon>
        <taxon>Solanum</taxon>
    </lineage>
</organism>
<reference evidence="2 3" key="1">
    <citation type="submission" date="2024-05" db="EMBL/GenBank/DDBJ databases">
        <title>De novo assembly of an allotetraploid wild potato.</title>
        <authorList>
            <person name="Hosaka A.J."/>
        </authorList>
    </citation>
    <scope>NUCLEOTIDE SEQUENCE [LARGE SCALE GENOMIC DNA]</scope>
    <source>
        <tissue evidence="2">Young leaves</tissue>
    </source>
</reference>
<keyword evidence="1" id="KW-0175">Coiled coil</keyword>
<comment type="caution">
    <text evidence="2">The sequence shown here is derived from an EMBL/GenBank/DDBJ whole genome shotgun (WGS) entry which is preliminary data.</text>
</comment>
<accession>A0ABD2S065</accession>
<dbReference type="Proteomes" id="UP001627284">
    <property type="component" value="Unassembled WGS sequence"/>
</dbReference>
<dbReference type="PANTHER" id="PTHR33144:SF47">
    <property type="entry name" value="LEUCINE-RICH REPEAT RESISTANCE PROTEIN"/>
    <property type="match status" value="1"/>
</dbReference>
<evidence type="ECO:0008006" key="4">
    <source>
        <dbReference type="Google" id="ProtNLM"/>
    </source>
</evidence>